<keyword evidence="3" id="KW-1185">Reference proteome</keyword>
<dbReference type="AlphaFoldDB" id="A0A941J2U9"/>
<evidence type="ECO:0008006" key="4">
    <source>
        <dbReference type="Google" id="ProtNLM"/>
    </source>
</evidence>
<keyword evidence="1" id="KW-0732">Signal</keyword>
<sequence length="185" mass="20242">MTKTTVLRILVTALLTTATAAIPTAAVAAPPVPVPTGQEVFIDHTQTGEHITPNGFAKNPETYVDIWEDHNGVVYDTEKWIYQAVGDSTTTFLIKNAGGNNVCLQPASVENRKVVSTKTCSATNKQQWWHLYTTDTGIERGFTLRPYNDTSLAVTPHAVPSGNDHYLVLSPAGDYLNQVFRNRLA</sequence>
<comment type="caution">
    <text evidence="2">The sequence shown here is derived from an EMBL/GenBank/DDBJ whole genome shotgun (WGS) entry which is preliminary data.</text>
</comment>
<protein>
    <recommendedName>
        <fullName evidence="4">Ricin B lectin domain-containing protein</fullName>
    </recommendedName>
</protein>
<dbReference type="SUPFAM" id="SSF50370">
    <property type="entry name" value="Ricin B-like lectins"/>
    <property type="match status" value="1"/>
</dbReference>
<gene>
    <name evidence="2" type="ORF">KEF29_13270</name>
</gene>
<feature type="chain" id="PRO_5037934087" description="Ricin B lectin domain-containing protein" evidence="1">
    <location>
        <begin position="29"/>
        <end position="185"/>
    </location>
</feature>
<feature type="signal peptide" evidence="1">
    <location>
        <begin position="1"/>
        <end position="28"/>
    </location>
</feature>
<reference evidence="2 3" key="1">
    <citation type="submission" date="2021-04" db="EMBL/GenBank/DDBJ databases">
        <title>Characterization of the biosynthetic gene cluster of new lipopeptides with antitumor activity in the genome of the marine Streptomyces PHM034.</title>
        <authorList>
            <person name="Ceniceros A."/>
            <person name="Canedo L."/>
            <person name="Mendez C."/>
            <person name="Olano C."/>
            <person name="Schleissner C."/>
            <person name="Cuevas C."/>
            <person name="De La Calle F."/>
            <person name="Salas J.A."/>
        </authorList>
    </citation>
    <scope>NUCLEOTIDE SEQUENCE [LARGE SCALE GENOMIC DNA]</scope>
    <source>
        <strain evidence="2 3">PHM034</strain>
    </source>
</reference>
<dbReference type="InterPro" id="IPR035992">
    <property type="entry name" value="Ricin_B-like_lectins"/>
</dbReference>
<dbReference type="Gene3D" id="2.80.10.50">
    <property type="match status" value="1"/>
</dbReference>
<proteinExistence type="predicted"/>
<dbReference type="Proteomes" id="UP000682308">
    <property type="component" value="Unassembled WGS sequence"/>
</dbReference>
<evidence type="ECO:0000313" key="2">
    <source>
        <dbReference type="EMBL" id="MBR8639961.1"/>
    </source>
</evidence>
<organism evidence="2 3">
    <name type="scientific">Streptomyces tuirus</name>
    <dbReference type="NCBI Taxonomy" id="68278"/>
    <lineage>
        <taxon>Bacteria</taxon>
        <taxon>Bacillati</taxon>
        <taxon>Actinomycetota</taxon>
        <taxon>Actinomycetes</taxon>
        <taxon>Kitasatosporales</taxon>
        <taxon>Streptomycetaceae</taxon>
        <taxon>Streptomyces</taxon>
    </lineage>
</organism>
<evidence type="ECO:0000256" key="1">
    <source>
        <dbReference type="SAM" id="SignalP"/>
    </source>
</evidence>
<dbReference type="PROSITE" id="PS50231">
    <property type="entry name" value="RICIN_B_LECTIN"/>
    <property type="match status" value="1"/>
</dbReference>
<name>A0A941J2U9_9ACTN</name>
<dbReference type="CDD" id="cd00161">
    <property type="entry name" value="beta-trefoil_Ricin-like"/>
    <property type="match status" value="1"/>
</dbReference>
<dbReference type="EMBL" id="JAGTPG010000002">
    <property type="protein sequence ID" value="MBR8639961.1"/>
    <property type="molecule type" value="Genomic_DNA"/>
</dbReference>
<accession>A0A941J2U9</accession>
<evidence type="ECO:0000313" key="3">
    <source>
        <dbReference type="Proteomes" id="UP000682308"/>
    </source>
</evidence>